<accession>A0A239KG61</accession>
<evidence type="ECO:0000313" key="13">
    <source>
        <dbReference type="Proteomes" id="UP000198432"/>
    </source>
</evidence>
<dbReference type="Pfam" id="PF16916">
    <property type="entry name" value="ZT_dimer"/>
    <property type="match status" value="1"/>
</dbReference>
<sequence>MGHHHHHHHGPHHYNPATGNIRFAFFLNLGFALLELIGGFFVNSMAIMSDALHDFGDAFALGLTYFLQRKSGQEGNENYTYGYKRYSVAGALLTSLILLAGAGFVITEAAQRLLQPTMPEPLGMLLFAVLGILVNGEAFFRLKGGGNLNQRAVSLHMLEDLLGWLAVLVASIVLLFFELPWLDPLLSLAISVYMLLHAVKSAWAALKVFLQANPLSNRLEEVKGKLLALDTVRDVHQLRVWSLDGEHHVLSAHVVVSEAQKPAAVAALKSGIRNALKPFAITDVTLELELEAERCAHRV</sequence>
<dbReference type="OrthoDB" id="9809646at2"/>
<evidence type="ECO:0000256" key="7">
    <source>
        <dbReference type="ARBA" id="ARBA00023065"/>
    </source>
</evidence>
<organism evidence="12 13">
    <name type="scientific">Pontibacter ummariensis</name>
    <dbReference type="NCBI Taxonomy" id="1610492"/>
    <lineage>
        <taxon>Bacteria</taxon>
        <taxon>Pseudomonadati</taxon>
        <taxon>Bacteroidota</taxon>
        <taxon>Cytophagia</taxon>
        <taxon>Cytophagales</taxon>
        <taxon>Hymenobacteraceae</taxon>
        <taxon>Pontibacter</taxon>
    </lineage>
</organism>
<feature type="transmembrane region" description="Helical" evidence="9">
    <location>
        <begin position="161"/>
        <end position="182"/>
    </location>
</feature>
<keyword evidence="5" id="KW-0862">Zinc</keyword>
<dbReference type="InterPro" id="IPR027469">
    <property type="entry name" value="Cation_efflux_TMD_sf"/>
</dbReference>
<dbReference type="InterPro" id="IPR036837">
    <property type="entry name" value="Cation_efflux_CTD_sf"/>
</dbReference>
<dbReference type="GO" id="GO:0005385">
    <property type="term" value="F:zinc ion transmembrane transporter activity"/>
    <property type="evidence" value="ECO:0007669"/>
    <property type="project" value="TreeGrafter"/>
</dbReference>
<dbReference type="SUPFAM" id="SSF161111">
    <property type="entry name" value="Cation efflux protein transmembrane domain-like"/>
    <property type="match status" value="1"/>
</dbReference>
<name>A0A239KG61_9BACT</name>
<dbReference type="PANTHER" id="PTHR11562:SF17">
    <property type="entry name" value="RE54080P-RELATED"/>
    <property type="match status" value="1"/>
</dbReference>
<comment type="similarity">
    <text evidence="2">Belongs to the cation diffusion facilitator (CDF) transporter (TC 2.A.4) family. SLC30A subfamily.</text>
</comment>
<dbReference type="PANTHER" id="PTHR11562">
    <property type="entry name" value="CATION EFFLUX PROTEIN/ ZINC TRANSPORTER"/>
    <property type="match status" value="1"/>
</dbReference>
<evidence type="ECO:0000256" key="1">
    <source>
        <dbReference type="ARBA" id="ARBA00004141"/>
    </source>
</evidence>
<keyword evidence="5" id="KW-0864">Zinc transport</keyword>
<evidence type="ECO:0000256" key="6">
    <source>
        <dbReference type="ARBA" id="ARBA00022989"/>
    </source>
</evidence>
<dbReference type="InterPro" id="IPR050681">
    <property type="entry name" value="CDF/SLC30A"/>
</dbReference>
<dbReference type="GO" id="GO:0005886">
    <property type="term" value="C:plasma membrane"/>
    <property type="evidence" value="ECO:0007669"/>
    <property type="project" value="TreeGrafter"/>
</dbReference>
<dbReference type="NCBIfam" id="TIGR01297">
    <property type="entry name" value="CDF"/>
    <property type="match status" value="1"/>
</dbReference>
<feature type="transmembrane region" description="Helical" evidence="9">
    <location>
        <begin position="188"/>
        <end position="210"/>
    </location>
</feature>
<keyword evidence="4 9" id="KW-0812">Transmembrane</keyword>
<dbReference type="InterPro" id="IPR027470">
    <property type="entry name" value="Cation_efflux_CTD"/>
</dbReference>
<proteinExistence type="inferred from homology"/>
<keyword evidence="6 9" id="KW-1133">Transmembrane helix</keyword>
<evidence type="ECO:0000259" key="10">
    <source>
        <dbReference type="Pfam" id="PF01545"/>
    </source>
</evidence>
<dbReference type="RefSeq" id="WP_089321317.1">
    <property type="nucleotide sequence ID" value="NZ_FZOQ01000028.1"/>
</dbReference>
<feature type="domain" description="Cation efflux protein cytoplasmic" evidence="11">
    <location>
        <begin position="218"/>
        <end position="276"/>
    </location>
</feature>
<evidence type="ECO:0000256" key="5">
    <source>
        <dbReference type="ARBA" id="ARBA00022906"/>
    </source>
</evidence>
<dbReference type="AlphaFoldDB" id="A0A239KG61"/>
<dbReference type="InterPro" id="IPR002524">
    <property type="entry name" value="Cation_efflux"/>
</dbReference>
<dbReference type="Gene3D" id="1.20.1510.10">
    <property type="entry name" value="Cation efflux protein transmembrane domain"/>
    <property type="match status" value="1"/>
</dbReference>
<evidence type="ECO:0000256" key="3">
    <source>
        <dbReference type="ARBA" id="ARBA00022448"/>
    </source>
</evidence>
<evidence type="ECO:0000256" key="8">
    <source>
        <dbReference type="ARBA" id="ARBA00023136"/>
    </source>
</evidence>
<feature type="transmembrane region" description="Helical" evidence="9">
    <location>
        <begin position="88"/>
        <end position="110"/>
    </location>
</feature>
<evidence type="ECO:0000256" key="2">
    <source>
        <dbReference type="ARBA" id="ARBA00008873"/>
    </source>
</evidence>
<feature type="transmembrane region" description="Helical" evidence="9">
    <location>
        <begin position="21"/>
        <end position="41"/>
    </location>
</feature>
<dbReference type="EMBL" id="FZOQ01000028">
    <property type="protein sequence ID" value="SNT16692.1"/>
    <property type="molecule type" value="Genomic_DNA"/>
</dbReference>
<keyword evidence="8 9" id="KW-0472">Membrane</keyword>
<gene>
    <name evidence="12" type="ORF">SAMN06296052_12825</name>
</gene>
<evidence type="ECO:0000259" key="11">
    <source>
        <dbReference type="Pfam" id="PF16916"/>
    </source>
</evidence>
<dbReference type="InterPro" id="IPR058533">
    <property type="entry name" value="Cation_efflux_TM"/>
</dbReference>
<dbReference type="SUPFAM" id="SSF160240">
    <property type="entry name" value="Cation efflux protein cytoplasmic domain-like"/>
    <property type="match status" value="1"/>
</dbReference>
<keyword evidence="13" id="KW-1185">Reference proteome</keyword>
<reference evidence="13" key="1">
    <citation type="submission" date="2017-06" db="EMBL/GenBank/DDBJ databases">
        <authorList>
            <person name="Varghese N."/>
            <person name="Submissions S."/>
        </authorList>
    </citation>
    <scope>NUCLEOTIDE SEQUENCE [LARGE SCALE GENOMIC DNA]</scope>
    <source>
        <strain evidence="13">NKM1</strain>
    </source>
</reference>
<evidence type="ECO:0000256" key="9">
    <source>
        <dbReference type="SAM" id="Phobius"/>
    </source>
</evidence>
<evidence type="ECO:0000313" key="12">
    <source>
        <dbReference type="EMBL" id="SNT16692.1"/>
    </source>
</evidence>
<keyword evidence="7" id="KW-0406">Ion transport</keyword>
<feature type="domain" description="Cation efflux protein transmembrane" evidence="10">
    <location>
        <begin position="23"/>
        <end position="209"/>
    </location>
</feature>
<protein>
    <submittedName>
        <fullName evidence="12">Cobalt-zinc-cadmium efflux system protein</fullName>
    </submittedName>
</protein>
<feature type="transmembrane region" description="Helical" evidence="9">
    <location>
        <begin position="122"/>
        <end position="140"/>
    </location>
</feature>
<evidence type="ECO:0000256" key="4">
    <source>
        <dbReference type="ARBA" id="ARBA00022692"/>
    </source>
</evidence>
<keyword evidence="3" id="KW-0813">Transport</keyword>
<dbReference type="Proteomes" id="UP000198432">
    <property type="component" value="Unassembled WGS sequence"/>
</dbReference>
<comment type="subcellular location">
    <subcellularLocation>
        <location evidence="1">Membrane</location>
        <topology evidence="1">Multi-pass membrane protein</topology>
    </subcellularLocation>
</comment>
<dbReference type="Pfam" id="PF01545">
    <property type="entry name" value="Cation_efflux"/>
    <property type="match status" value="1"/>
</dbReference>